<keyword evidence="11" id="KW-0175">Coiled coil</keyword>
<keyword evidence="12" id="KW-0969">Cilium</keyword>
<evidence type="ECO:0000256" key="1">
    <source>
        <dbReference type="ARBA" id="ARBA00004413"/>
    </source>
</evidence>
<feature type="coiled-coil region" evidence="11">
    <location>
        <begin position="108"/>
        <end position="135"/>
    </location>
</feature>
<keyword evidence="9" id="KW-0472">Membrane</keyword>
<gene>
    <name evidence="12" type="primary">fliJ</name>
    <name evidence="12" type="ORF">J7W16_12925</name>
</gene>
<keyword evidence="12" id="KW-0966">Cell projection</keyword>
<dbReference type="GO" id="GO:0006935">
    <property type="term" value="P:chemotaxis"/>
    <property type="evidence" value="ECO:0007669"/>
    <property type="project" value="UniProtKB-KW"/>
</dbReference>
<evidence type="ECO:0000256" key="10">
    <source>
        <dbReference type="ARBA" id="ARBA00023225"/>
    </source>
</evidence>
<dbReference type="Gene3D" id="1.10.287.1700">
    <property type="match status" value="1"/>
</dbReference>
<comment type="subcellular location">
    <subcellularLocation>
        <location evidence="1">Cell membrane</location>
        <topology evidence="1">Peripheral membrane protein</topology>
        <orientation evidence="1">Cytoplasmic side</orientation>
    </subcellularLocation>
</comment>
<evidence type="ECO:0000256" key="7">
    <source>
        <dbReference type="ARBA" id="ARBA00022795"/>
    </source>
</evidence>
<evidence type="ECO:0000256" key="4">
    <source>
        <dbReference type="ARBA" id="ARBA00022448"/>
    </source>
</evidence>
<keyword evidence="7" id="KW-1005">Bacterial flagellum biogenesis</keyword>
<proteinExistence type="inferred from homology"/>
<dbReference type="EMBL" id="JAGKSQ010000005">
    <property type="protein sequence ID" value="MBP3952036.1"/>
    <property type="molecule type" value="Genomic_DNA"/>
</dbReference>
<evidence type="ECO:0000256" key="2">
    <source>
        <dbReference type="ARBA" id="ARBA00010004"/>
    </source>
</evidence>
<evidence type="ECO:0000256" key="8">
    <source>
        <dbReference type="ARBA" id="ARBA00022927"/>
    </source>
</evidence>
<keyword evidence="4" id="KW-0813">Transport</keyword>
<keyword evidence="12" id="KW-0282">Flagellum</keyword>
<keyword evidence="10" id="KW-1006">Bacterial flagellum protein export</keyword>
<evidence type="ECO:0000313" key="12">
    <source>
        <dbReference type="EMBL" id="MBP3952036.1"/>
    </source>
</evidence>
<comment type="similarity">
    <text evidence="2">Belongs to the FliJ family.</text>
</comment>
<reference evidence="12" key="1">
    <citation type="submission" date="2021-03" db="EMBL/GenBank/DDBJ databases">
        <title>Bacillus suaedae sp. nov., isolated from Suaeda aralocaspica.</title>
        <authorList>
            <person name="Lei R.F.R."/>
        </authorList>
    </citation>
    <scope>NUCLEOTIDE SEQUENCE</scope>
    <source>
        <strain evidence="12">YZJH907-2</strain>
    </source>
</reference>
<evidence type="ECO:0000256" key="11">
    <source>
        <dbReference type="SAM" id="Coils"/>
    </source>
</evidence>
<keyword evidence="8" id="KW-0653">Protein transport</keyword>
<evidence type="ECO:0000256" key="3">
    <source>
        <dbReference type="ARBA" id="ARBA00020392"/>
    </source>
</evidence>
<sequence length="145" mass="17560">MSFQFTLQKVLEFKENEKNKVQAEYQQAINYFEKVGTELYELLKHKEEIETYARDKVQSGTSIYDLQLQQHEISRIQTQIVVVQKKTQHAREAMMSKQEELLSQSIEYKKYDKMKQRARERFEEEEKKLDLLQMNELSIRSFVNR</sequence>
<dbReference type="GO" id="GO:0071973">
    <property type="term" value="P:bacterial-type flagellum-dependent cell motility"/>
    <property type="evidence" value="ECO:0007669"/>
    <property type="project" value="InterPro"/>
</dbReference>
<evidence type="ECO:0000256" key="6">
    <source>
        <dbReference type="ARBA" id="ARBA00022500"/>
    </source>
</evidence>
<keyword evidence="5" id="KW-1003">Cell membrane</keyword>
<dbReference type="GO" id="GO:0015031">
    <property type="term" value="P:protein transport"/>
    <property type="evidence" value="ECO:0007669"/>
    <property type="project" value="UniProtKB-KW"/>
</dbReference>
<comment type="caution">
    <text evidence="12">The sequence shown here is derived from an EMBL/GenBank/DDBJ whole genome shotgun (WGS) entry which is preliminary data.</text>
</comment>
<dbReference type="Pfam" id="PF02050">
    <property type="entry name" value="FliJ"/>
    <property type="match status" value="1"/>
</dbReference>
<dbReference type="RefSeq" id="WP_210597738.1">
    <property type="nucleotide sequence ID" value="NZ_JAGKSQ010000005.1"/>
</dbReference>
<evidence type="ECO:0000256" key="5">
    <source>
        <dbReference type="ARBA" id="ARBA00022475"/>
    </source>
</evidence>
<protein>
    <recommendedName>
        <fullName evidence="3">Flagellar FliJ protein</fullName>
    </recommendedName>
</protein>
<dbReference type="InterPro" id="IPR012823">
    <property type="entry name" value="Flagell_FliJ"/>
</dbReference>
<dbReference type="InterPro" id="IPR053716">
    <property type="entry name" value="Flag_assembly_chemotaxis_eff"/>
</dbReference>
<evidence type="ECO:0000313" key="13">
    <source>
        <dbReference type="Proteomes" id="UP000678228"/>
    </source>
</evidence>
<accession>A0A940WTJ6</accession>
<name>A0A940WTJ6_9BACI</name>
<dbReference type="Proteomes" id="UP000678228">
    <property type="component" value="Unassembled WGS sequence"/>
</dbReference>
<evidence type="ECO:0000256" key="9">
    <source>
        <dbReference type="ARBA" id="ARBA00023136"/>
    </source>
</evidence>
<dbReference type="GO" id="GO:0005886">
    <property type="term" value="C:plasma membrane"/>
    <property type="evidence" value="ECO:0007669"/>
    <property type="project" value="UniProtKB-SubCell"/>
</dbReference>
<dbReference type="GO" id="GO:0009288">
    <property type="term" value="C:bacterial-type flagellum"/>
    <property type="evidence" value="ECO:0007669"/>
    <property type="project" value="InterPro"/>
</dbReference>
<organism evidence="12 13">
    <name type="scientific">Halalkalibacter suaedae</name>
    <dbReference type="NCBI Taxonomy" id="2822140"/>
    <lineage>
        <taxon>Bacteria</taxon>
        <taxon>Bacillati</taxon>
        <taxon>Bacillota</taxon>
        <taxon>Bacilli</taxon>
        <taxon>Bacillales</taxon>
        <taxon>Bacillaceae</taxon>
        <taxon>Halalkalibacter</taxon>
    </lineage>
</organism>
<keyword evidence="6" id="KW-0145">Chemotaxis</keyword>
<dbReference type="GO" id="GO:0044781">
    <property type="term" value="P:bacterial-type flagellum organization"/>
    <property type="evidence" value="ECO:0007669"/>
    <property type="project" value="UniProtKB-KW"/>
</dbReference>
<dbReference type="NCBIfam" id="TIGR02473">
    <property type="entry name" value="flagell_FliJ"/>
    <property type="match status" value="1"/>
</dbReference>
<keyword evidence="13" id="KW-1185">Reference proteome</keyword>
<dbReference type="AlphaFoldDB" id="A0A940WTJ6"/>